<accession>A0A2P7BHL6</accession>
<gene>
    <name evidence="1" type="ORF">CU103_04955</name>
</gene>
<evidence type="ECO:0008006" key="3">
    <source>
        <dbReference type="Google" id="ProtNLM"/>
    </source>
</evidence>
<keyword evidence="2" id="KW-1185">Reference proteome</keyword>
<dbReference type="EMBL" id="PGGM01000002">
    <property type="protein sequence ID" value="PSH65961.1"/>
    <property type="molecule type" value="Genomic_DNA"/>
</dbReference>
<dbReference type="AlphaFoldDB" id="A0A2P7BHL6"/>
<comment type="caution">
    <text evidence="1">The sequence shown here is derived from an EMBL/GenBank/DDBJ whole genome shotgun (WGS) entry which is preliminary data.</text>
</comment>
<organism evidence="1 2">
    <name type="scientific">Phyllobacterium sophorae</name>
    <dbReference type="NCBI Taxonomy" id="1520277"/>
    <lineage>
        <taxon>Bacteria</taxon>
        <taxon>Pseudomonadati</taxon>
        <taxon>Pseudomonadota</taxon>
        <taxon>Alphaproteobacteria</taxon>
        <taxon>Hyphomicrobiales</taxon>
        <taxon>Phyllobacteriaceae</taxon>
        <taxon>Phyllobacterium</taxon>
    </lineage>
</organism>
<dbReference type="Proteomes" id="UP000241764">
    <property type="component" value="Unassembled WGS sequence"/>
</dbReference>
<sequence length="87" mass="10310">MKMTTCDELYHSHTRSLAERATTSVVDQANRLTRAITRAHEVFIRERRLRATEMALDGLPDDIRCDIGWPDLYERQVSEFNKLKFRR</sequence>
<name>A0A2P7BHL6_9HYPH</name>
<evidence type="ECO:0000313" key="2">
    <source>
        <dbReference type="Proteomes" id="UP000241764"/>
    </source>
</evidence>
<protein>
    <recommendedName>
        <fullName evidence="3">DUF1127 domain-containing protein</fullName>
    </recommendedName>
</protein>
<proteinExistence type="predicted"/>
<reference evidence="2" key="1">
    <citation type="submission" date="2017-11" db="EMBL/GenBank/DDBJ databases">
        <authorList>
            <person name="Kuznetsova I."/>
            <person name="Sazanova A."/>
            <person name="Chirak E."/>
            <person name="Safronova V."/>
            <person name="Willems A."/>
        </authorList>
    </citation>
    <scope>NUCLEOTIDE SEQUENCE [LARGE SCALE GENOMIC DNA]</scope>
    <source>
        <strain evidence="2">CCBAU 03422</strain>
    </source>
</reference>
<evidence type="ECO:0000313" key="1">
    <source>
        <dbReference type="EMBL" id="PSH65961.1"/>
    </source>
</evidence>